<reference evidence="3 4" key="1">
    <citation type="submission" date="2024-10" db="EMBL/GenBank/DDBJ databases">
        <title>The Natural Products Discovery Center: Release of the First 8490 Sequenced Strains for Exploring Actinobacteria Biosynthetic Diversity.</title>
        <authorList>
            <person name="Kalkreuter E."/>
            <person name="Kautsar S.A."/>
            <person name="Yang D."/>
            <person name="Bader C.D."/>
            <person name="Teijaro C.N."/>
            <person name="Fluegel L."/>
            <person name="Davis C.M."/>
            <person name="Simpson J.R."/>
            <person name="Lauterbach L."/>
            <person name="Steele A.D."/>
            <person name="Gui C."/>
            <person name="Meng S."/>
            <person name="Li G."/>
            <person name="Viehrig K."/>
            <person name="Ye F."/>
            <person name="Su P."/>
            <person name="Kiefer A.F."/>
            <person name="Nichols A."/>
            <person name="Cepeda A.J."/>
            <person name="Yan W."/>
            <person name="Fan B."/>
            <person name="Jiang Y."/>
            <person name="Adhikari A."/>
            <person name="Zheng C.-J."/>
            <person name="Schuster L."/>
            <person name="Cowan T.M."/>
            <person name="Smanski M.J."/>
            <person name="Chevrette M.G."/>
            <person name="De Carvalho L.P.S."/>
            <person name="Shen B."/>
        </authorList>
    </citation>
    <scope>NUCLEOTIDE SEQUENCE [LARGE SCALE GENOMIC DNA]</scope>
    <source>
        <strain evidence="3 4">NPDC053399</strain>
    </source>
</reference>
<dbReference type="EMBL" id="JBITYG010000008">
    <property type="protein sequence ID" value="MFI9104118.1"/>
    <property type="molecule type" value="Genomic_DNA"/>
</dbReference>
<dbReference type="Proteomes" id="UP001614394">
    <property type="component" value="Unassembled WGS sequence"/>
</dbReference>
<dbReference type="PANTHER" id="PTHR32309:SF31">
    <property type="entry name" value="CAPSULAR EXOPOLYSACCHARIDE FAMILY"/>
    <property type="match status" value="1"/>
</dbReference>
<evidence type="ECO:0000313" key="4">
    <source>
        <dbReference type="Proteomes" id="UP001614394"/>
    </source>
</evidence>
<accession>A0ABW8CDG8</accession>
<keyword evidence="2" id="KW-0472">Membrane</keyword>
<feature type="region of interest" description="Disordered" evidence="1">
    <location>
        <begin position="197"/>
        <end position="220"/>
    </location>
</feature>
<protein>
    <submittedName>
        <fullName evidence="3">Lipopolysaccharide biosynthesis protein</fullName>
    </submittedName>
</protein>
<dbReference type="InterPro" id="IPR050445">
    <property type="entry name" value="Bact_polysacc_biosynth/exp"/>
</dbReference>
<evidence type="ECO:0000256" key="2">
    <source>
        <dbReference type="SAM" id="Phobius"/>
    </source>
</evidence>
<proteinExistence type="predicted"/>
<keyword evidence="2" id="KW-0812">Transmembrane</keyword>
<sequence length="220" mass="22112">MDETPTHAPGAPTRLRDASRRLPRWWPLPLCIGLGLAGGLGYGLATPPQYSATSYVIVVPQHSDPATALGFAQAYGRVITGSTVLADAQEDAGVPLARLRENVQVATSPDAPMISITGTGSRARDASDIANAVANSLTATGNRNAANTGVRLLMFSPAAVPAAAASPSTALSGAVGGSAGGLVGALVLLVRPGNRGRRAAGHATVPAPAQGSRPPVKEMA</sequence>
<feature type="transmembrane region" description="Helical" evidence="2">
    <location>
        <begin position="170"/>
        <end position="190"/>
    </location>
</feature>
<comment type="caution">
    <text evidence="3">The sequence shown here is derived from an EMBL/GenBank/DDBJ whole genome shotgun (WGS) entry which is preliminary data.</text>
</comment>
<keyword evidence="4" id="KW-1185">Reference proteome</keyword>
<keyword evidence="2" id="KW-1133">Transmembrane helix</keyword>
<evidence type="ECO:0000256" key="1">
    <source>
        <dbReference type="SAM" id="MobiDB-lite"/>
    </source>
</evidence>
<dbReference type="PANTHER" id="PTHR32309">
    <property type="entry name" value="TYROSINE-PROTEIN KINASE"/>
    <property type="match status" value="1"/>
</dbReference>
<name>A0ABW8CDG8_9ACTN</name>
<feature type="transmembrane region" description="Helical" evidence="2">
    <location>
        <begin position="25"/>
        <end position="45"/>
    </location>
</feature>
<organism evidence="3 4">
    <name type="scientific">Streptomyces fildesensis</name>
    <dbReference type="NCBI Taxonomy" id="375757"/>
    <lineage>
        <taxon>Bacteria</taxon>
        <taxon>Bacillati</taxon>
        <taxon>Actinomycetota</taxon>
        <taxon>Actinomycetes</taxon>
        <taxon>Kitasatosporales</taxon>
        <taxon>Streptomycetaceae</taxon>
        <taxon>Streptomyces</taxon>
    </lineage>
</organism>
<evidence type="ECO:0000313" key="3">
    <source>
        <dbReference type="EMBL" id="MFI9104118.1"/>
    </source>
</evidence>
<gene>
    <name evidence="3" type="ORF">ACIGXA_26730</name>
</gene>
<dbReference type="RefSeq" id="WP_399654004.1">
    <property type="nucleotide sequence ID" value="NZ_JBITYG010000008.1"/>
</dbReference>